<name>A0ABW4L0D0_9MICO</name>
<sequence>MSDSLISQVHEGMSVRDADGADVGTVREVRMGDPKAATPAGQEPRQGFFGAVAEALVGSDLPEQAREHLARTGYVRVDAHGPFSGSRYVAGDEIAAVDGETVGLAVPEERLLR</sequence>
<gene>
    <name evidence="2" type="ORF">ACFSE6_04330</name>
</gene>
<comment type="caution">
    <text evidence="2">The sequence shown here is derived from an EMBL/GenBank/DDBJ whole genome shotgun (WGS) entry which is preliminary data.</text>
</comment>
<proteinExistence type="predicted"/>
<evidence type="ECO:0000313" key="3">
    <source>
        <dbReference type="Proteomes" id="UP001597277"/>
    </source>
</evidence>
<evidence type="ECO:0008006" key="4">
    <source>
        <dbReference type="Google" id="ProtNLM"/>
    </source>
</evidence>
<reference evidence="3" key="1">
    <citation type="journal article" date="2019" name="Int. J. Syst. Evol. Microbiol.">
        <title>The Global Catalogue of Microorganisms (GCM) 10K type strain sequencing project: providing services to taxonomists for standard genome sequencing and annotation.</title>
        <authorList>
            <consortium name="The Broad Institute Genomics Platform"/>
            <consortium name="The Broad Institute Genome Sequencing Center for Infectious Disease"/>
            <person name="Wu L."/>
            <person name="Ma J."/>
        </authorList>
    </citation>
    <scope>NUCLEOTIDE SEQUENCE [LARGE SCALE GENOMIC DNA]</scope>
    <source>
        <strain evidence="3">JCM 17130</strain>
    </source>
</reference>
<evidence type="ECO:0000313" key="2">
    <source>
        <dbReference type="EMBL" id="MFD1717048.1"/>
    </source>
</evidence>
<evidence type="ECO:0000256" key="1">
    <source>
        <dbReference type="SAM" id="MobiDB-lite"/>
    </source>
</evidence>
<protein>
    <recommendedName>
        <fullName evidence="4">DUF2171 domain-containing protein</fullName>
    </recommendedName>
</protein>
<dbReference type="EMBL" id="JBHUEE010000002">
    <property type="protein sequence ID" value="MFD1717048.1"/>
    <property type="molecule type" value="Genomic_DNA"/>
</dbReference>
<accession>A0ABW4L0D0</accession>
<dbReference type="Proteomes" id="UP001597277">
    <property type="component" value="Unassembled WGS sequence"/>
</dbReference>
<feature type="compositionally biased region" description="Basic and acidic residues" evidence="1">
    <location>
        <begin position="13"/>
        <end position="23"/>
    </location>
</feature>
<feature type="region of interest" description="Disordered" evidence="1">
    <location>
        <begin position="1"/>
        <end position="23"/>
    </location>
</feature>
<keyword evidence="3" id="KW-1185">Reference proteome</keyword>
<organism evidence="2 3">
    <name type="scientific">Georgenia deserti</name>
    <dbReference type="NCBI Taxonomy" id="2093781"/>
    <lineage>
        <taxon>Bacteria</taxon>
        <taxon>Bacillati</taxon>
        <taxon>Actinomycetota</taxon>
        <taxon>Actinomycetes</taxon>
        <taxon>Micrococcales</taxon>
        <taxon>Bogoriellaceae</taxon>
        <taxon>Georgenia</taxon>
    </lineage>
</organism>
<dbReference type="RefSeq" id="WP_388002534.1">
    <property type="nucleotide sequence ID" value="NZ_JBHUEE010000002.1"/>
</dbReference>